<protein>
    <submittedName>
        <fullName evidence="3">Uncharacterized protein</fullName>
    </submittedName>
</protein>
<evidence type="ECO:0000313" key="3">
    <source>
        <dbReference type="EMBL" id="EKP11886.1"/>
    </source>
</evidence>
<feature type="region of interest" description="Disordered" evidence="1">
    <location>
        <begin position="290"/>
        <end position="318"/>
    </location>
</feature>
<reference evidence="3" key="1">
    <citation type="submission" date="2012-09" db="EMBL/GenBank/DDBJ databases">
        <authorList>
            <person name="Harkins D.M."/>
            <person name="Durkin A.S."/>
            <person name="Brinkac L.M."/>
            <person name="Selengut J.D."/>
            <person name="Sanka R."/>
            <person name="DePew J."/>
            <person name="Purushe J."/>
            <person name="Picardeau M."/>
            <person name="Werts C."/>
            <person name="Goarant C."/>
            <person name="Vinetz J.M."/>
            <person name="Sutton G.G."/>
            <person name="Nelson W.C."/>
            <person name="Fouts D.E."/>
        </authorList>
    </citation>
    <scope>NUCLEOTIDE SEQUENCE [LARGE SCALE GENOMIC DNA]</scope>
    <source>
        <strain evidence="3">200801926</strain>
    </source>
</reference>
<evidence type="ECO:0000313" key="4">
    <source>
        <dbReference type="Proteomes" id="UP000002837"/>
    </source>
</evidence>
<dbReference type="RefSeq" id="WP_002760263.1">
    <property type="nucleotide sequence ID" value="NZ_AKWJ02000038.1"/>
</dbReference>
<keyword evidence="4" id="KW-1185">Reference proteome</keyword>
<dbReference type="EMBL" id="AKWJ02000038">
    <property type="protein sequence ID" value="EKP11886.1"/>
    <property type="molecule type" value="Genomic_DNA"/>
</dbReference>
<evidence type="ECO:0000256" key="2">
    <source>
        <dbReference type="SAM" id="Phobius"/>
    </source>
</evidence>
<feature type="region of interest" description="Disordered" evidence="1">
    <location>
        <begin position="180"/>
        <end position="229"/>
    </location>
</feature>
<keyword evidence="2" id="KW-0812">Transmembrane</keyword>
<gene>
    <name evidence="3" type="ORF">LEP1GSC128_1003</name>
</gene>
<name>A0ABP2RZI0_LEPBO</name>
<feature type="transmembrane region" description="Helical" evidence="2">
    <location>
        <begin position="349"/>
        <end position="366"/>
    </location>
</feature>
<sequence>MSNRLTLEGDPTLPDDFQIIRVYGKYIPKTELNGELSGDLYVERIDGYSPRVAQLSGFDDAKHSEFFGSFTHDDAIPISLSGEELGAWGALLKAFKFKAPAIKMPVFKGFKLNTRGLSRGLSNATKSVGRIGKQIGKGAQNAVRSYGKAWKDVGKGLGKGLKGVGDIVGQVAQGGMGLLQSMGQQGAGEGEADEPSAEESLDETQTNSEDPGYSETEYSEEPGEIPTDEVMEEEVNGELGFLPTAMMAAGTAGQLFNSFNSLQQSNTAAKHSRSMDKLNAFASILKPQPKVMAKRPAPKKAVSSNSSFSNPKLAQTPEGALKLSYSNRNLDNTADGGGGSGEKKDNKNLMYIGGGIAVLGLVYIMNNKKGK</sequence>
<dbReference type="Proteomes" id="UP000002837">
    <property type="component" value="Unassembled WGS sequence"/>
</dbReference>
<accession>A0ABP2RZI0</accession>
<organism evidence="3 4">
    <name type="scientific">Leptospira borgpetersenii str. 200801926</name>
    <dbReference type="NCBI Taxonomy" id="1193009"/>
    <lineage>
        <taxon>Bacteria</taxon>
        <taxon>Pseudomonadati</taxon>
        <taxon>Spirochaetota</taxon>
        <taxon>Spirochaetia</taxon>
        <taxon>Leptospirales</taxon>
        <taxon>Leptospiraceae</taxon>
        <taxon>Leptospira</taxon>
    </lineage>
</organism>
<comment type="caution">
    <text evidence="3">The sequence shown here is derived from an EMBL/GenBank/DDBJ whole genome shotgun (WGS) entry which is preliminary data.</text>
</comment>
<feature type="compositionally biased region" description="Acidic residues" evidence="1">
    <location>
        <begin position="190"/>
        <end position="202"/>
    </location>
</feature>
<feature type="compositionally biased region" description="Acidic residues" evidence="1">
    <location>
        <begin position="217"/>
        <end position="229"/>
    </location>
</feature>
<keyword evidence="2" id="KW-0472">Membrane</keyword>
<keyword evidence="2" id="KW-1133">Transmembrane helix</keyword>
<evidence type="ECO:0000256" key="1">
    <source>
        <dbReference type="SAM" id="MobiDB-lite"/>
    </source>
</evidence>
<feature type="compositionally biased region" description="Polar residues" evidence="1">
    <location>
        <begin position="302"/>
        <end position="313"/>
    </location>
</feature>
<proteinExistence type="predicted"/>